<reference evidence="2" key="1">
    <citation type="submission" date="2023-06" db="EMBL/GenBank/DDBJ databases">
        <authorList>
            <person name="Delattre M."/>
        </authorList>
    </citation>
    <scope>NUCLEOTIDE SEQUENCE</scope>
    <source>
        <strain evidence="2">AF72</strain>
    </source>
</reference>
<organism evidence="2 3">
    <name type="scientific">Mesorhabditis spiculigera</name>
    <dbReference type="NCBI Taxonomy" id="96644"/>
    <lineage>
        <taxon>Eukaryota</taxon>
        <taxon>Metazoa</taxon>
        <taxon>Ecdysozoa</taxon>
        <taxon>Nematoda</taxon>
        <taxon>Chromadorea</taxon>
        <taxon>Rhabditida</taxon>
        <taxon>Rhabditina</taxon>
        <taxon>Rhabditomorpha</taxon>
        <taxon>Rhabditoidea</taxon>
        <taxon>Rhabditidae</taxon>
        <taxon>Mesorhabditinae</taxon>
        <taxon>Mesorhabditis</taxon>
    </lineage>
</organism>
<feature type="transmembrane region" description="Helical" evidence="1">
    <location>
        <begin position="150"/>
        <end position="170"/>
    </location>
</feature>
<dbReference type="Proteomes" id="UP001177023">
    <property type="component" value="Unassembled WGS sequence"/>
</dbReference>
<dbReference type="AlphaFoldDB" id="A0AA36D008"/>
<protein>
    <submittedName>
        <fullName evidence="2">Uncharacterized protein</fullName>
    </submittedName>
</protein>
<keyword evidence="3" id="KW-1185">Reference proteome</keyword>
<feature type="transmembrane region" description="Helical" evidence="1">
    <location>
        <begin position="85"/>
        <end position="104"/>
    </location>
</feature>
<keyword evidence="1" id="KW-0812">Transmembrane</keyword>
<feature type="transmembrane region" description="Helical" evidence="1">
    <location>
        <begin position="51"/>
        <end position="73"/>
    </location>
</feature>
<feature type="non-terminal residue" evidence="2">
    <location>
        <position position="205"/>
    </location>
</feature>
<gene>
    <name evidence="2" type="ORF">MSPICULIGERA_LOCUS16767</name>
</gene>
<feature type="transmembrane region" description="Helical" evidence="1">
    <location>
        <begin position="16"/>
        <end position="36"/>
    </location>
</feature>
<proteinExistence type="predicted"/>
<dbReference type="EMBL" id="CATQJA010002654">
    <property type="protein sequence ID" value="CAJ0578518.1"/>
    <property type="molecule type" value="Genomic_DNA"/>
</dbReference>
<name>A0AA36D008_9BILA</name>
<accession>A0AA36D008</accession>
<keyword evidence="1" id="KW-1133">Transmembrane helix</keyword>
<keyword evidence="1" id="KW-0472">Membrane</keyword>
<evidence type="ECO:0000256" key="1">
    <source>
        <dbReference type="SAM" id="Phobius"/>
    </source>
</evidence>
<evidence type="ECO:0000313" key="3">
    <source>
        <dbReference type="Proteomes" id="UP001177023"/>
    </source>
</evidence>
<evidence type="ECO:0000313" key="2">
    <source>
        <dbReference type="EMBL" id="CAJ0578518.1"/>
    </source>
</evidence>
<sequence>MFLLLSLCTYYANKTVYFFLGVPFALNVFLVLIVQIEDKLLANDLFYNVPLAIDAVAAVSFFVLNLCAATLPLTPFRRIPTGKELLIFFPPLFILHFSLIAVAWDACKRWVFNEYSTSNEFMPEGRSNRDQIYEQKGMLLKEFDSPDRDHSIYCFQVLPLLILAWIFIVFPEYRNGLVDRRGTKITTESGAGREHPTIDTPQRVI</sequence>
<comment type="caution">
    <text evidence="2">The sequence shown here is derived from an EMBL/GenBank/DDBJ whole genome shotgun (WGS) entry which is preliminary data.</text>
</comment>